<dbReference type="Proteomes" id="UP001327560">
    <property type="component" value="Chromosome 5"/>
</dbReference>
<proteinExistence type="predicted"/>
<dbReference type="InterPro" id="IPR032795">
    <property type="entry name" value="DUF3741-assoc"/>
</dbReference>
<evidence type="ECO:0000256" key="1">
    <source>
        <dbReference type="SAM" id="MobiDB-lite"/>
    </source>
</evidence>
<protein>
    <recommendedName>
        <fullName evidence="7">DUF4378 domain-containing protein</fullName>
    </recommendedName>
</protein>
<feature type="domain" description="DUF3741" evidence="4">
    <location>
        <begin position="134"/>
        <end position="158"/>
    </location>
</feature>
<feature type="compositionally biased region" description="Polar residues" evidence="1">
    <location>
        <begin position="300"/>
        <end position="312"/>
    </location>
</feature>
<keyword evidence="6" id="KW-1185">Reference proteome</keyword>
<evidence type="ECO:0000259" key="2">
    <source>
        <dbReference type="Pfam" id="PF12552"/>
    </source>
</evidence>
<evidence type="ECO:0000259" key="4">
    <source>
        <dbReference type="Pfam" id="PF14383"/>
    </source>
</evidence>
<feature type="compositionally biased region" description="Low complexity" evidence="1">
    <location>
        <begin position="518"/>
        <end position="527"/>
    </location>
</feature>
<evidence type="ECO:0000313" key="5">
    <source>
        <dbReference type="EMBL" id="WOL08461.1"/>
    </source>
</evidence>
<evidence type="ECO:0000259" key="3">
    <source>
        <dbReference type="Pfam" id="PF14309"/>
    </source>
</evidence>
<dbReference type="EMBL" id="CP136894">
    <property type="protein sequence ID" value="WOL08461.1"/>
    <property type="molecule type" value="Genomic_DNA"/>
</dbReference>
<dbReference type="Pfam" id="PF14383">
    <property type="entry name" value="VARLMGL"/>
    <property type="match status" value="1"/>
</dbReference>
<dbReference type="AlphaFoldDB" id="A0AAQ3QGD2"/>
<feature type="compositionally biased region" description="Polar residues" evidence="1">
    <location>
        <begin position="351"/>
        <end position="376"/>
    </location>
</feature>
<dbReference type="InterPro" id="IPR025486">
    <property type="entry name" value="DUF4378"/>
</dbReference>
<dbReference type="Pfam" id="PF14309">
    <property type="entry name" value="DUF4378"/>
    <property type="match status" value="1"/>
</dbReference>
<dbReference type="InterPro" id="IPR022212">
    <property type="entry name" value="DUF3741"/>
</dbReference>
<accession>A0AAQ3QGD2</accession>
<feature type="domain" description="DUF3741" evidence="2">
    <location>
        <begin position="243"/>
        <end position="287"/>
    </location>
</feature>
<dbReference type="Pfam" id="PF12552">
    <property type="entry name" value="DUF3741"/>
    <property type="match status" value="1"/>
</dbReference>
<gene>
    <name evidence="5" type="ORF">Cni_G17214</name>
</gene>
<dbReference type="PANTHER" id="PTHR46836">
    <property type="entry name" value="AFADIN"/>
    <property type="match status" value="1"/>
</dbReference>
<dbReference type="PANTHER" id="PTHR46836:SF8">
    <property type="entry name" value="AFADIN"/>
    <property type="match status" value="1"/>
</dbReference>
<reference evidence="5 6" key="1">
    <citation type="submission" date="2023-10" db="EMBL/GenBank/DDBJ databases">
        <title>Chromosome-scale genome assembly provides insights into flower coloration mechanisms of Canna indica.</title>
        <authorList>
            <person name="Li C."/>
        </authorList>
    </citation>
    <scope>NUCLEOTIDE SEQUENCE [LARGE SCALE GENOMIC DNA]</scope>
    <source>
        <tissue evidence="5">Flower</tissue>
    </source>
</reference>
<evidence type="ECO:0008006" key="7">
    <source>
        <dbReference type="Google" id="ProtNLM"/>
    </source>
</evidence>
<feature type="domain" description="DUF4378" evidence="3">
    <location>
        <begin position="898"/>
        <end position="1033"/>
    </location>
</feature>
<feature type="compositionally biased region" description="Basic and acidic residues" evidence="1">
    <location>
        <begin position="314"/>
        <end position="343"/>
    </location>
</feature>
<organism evidence="5 6">
    <name type="scientific">Canna indica</name>
    <name type="common">Indian-shot</name>
    <dbReference type="NCBI Taxonomy" id="4628"/>
    <lineage>
        <taxon>Eukaryota</taxon>
        <taxon>Viridiplantae</taxon>
        <taxon>Streptophyta</taxon>
        <taxon>Embryophyta</taxon>
        <taxon>Tracheophyta</taxon>
        <taxon>Spermatophyta</taxon>
        <taxon>Magnoliopsida</taxon>
        <taxon>Liliopsida</taxon>
        <taxon>Zingiberales</taxon>
        <taxon>Cannaceae</taxon>
        <taxon>Canna</taxon>
    </lineage>
</organism>
<evidence type="ECO:0000313" key="6">
    <source>
        <dbReference type="Proteomes" id="UP001327560"/>
    </source>
</evidence>
<feature type="region of interest" description="Disordered" evidence="1">
    <location>
        <begin position="508"/>
        <end position="529"/>
    </location>
</feature>
<feature type="region of interest" description="Disordered" evidence="1">
    <location>
        <begin position="298"/>
        <end position="381"/>
    </location>
</feature>
<feature type="region of interest" description="Disordered" evidence="1">
    <location>
        <begin position="739"/>
        <end position="759"/>
    </location>
</feature>
<name>A0AAQ3QGD2_9LILI</name>
<sequence length="1041" mass="116572">MTRGVDPLLAPTGANQNLSAVSRRQATFSSPITRAWPSSVVLRVKMYKGVIRSRRAERPDFGSGRHTVAAPSREEGQSLSPLLVSLKGHFQSSGRRYSAGVTHDKAYSACQFGRSSFKKASSKPIQTLIEEKVSNEMENRHHSPSLIAKLMGLDTLPPPPPKVAYKHRKNVDGGVRATSSAGCRGNCSHTKEGSCLKCSNEDQEFKDIFEVTEIGKLKKHKNQSTWQAMQGSKESETDMNFIRKKFMDAERLSTDEALQNSKEFDDALEILHSNKDLFLEILQDRSSLLAKHLQEVNHAPVSSHSTQITVLRTSKVDKSRNSERRKSERTCESCSHMHKEVTRSFRKPTSGLINQTPKEHNSGATQNSSTSPYTSKTDSHVHPTHIVVLKPSIGKTQKMIEPISFSNENLNFASRKQRESVASAIQELYKERRDTPMFSGNVGHLGYKAKGYKEIARGIARHMRHTLGSHSKVATTSDPNVYAGKGSSYVLSDISMLNSSQSYAGVPNHFDEQTNDFSPSSSFSTESSVRREARKHMSKRWKMTHRFHDSGISTKGVNTLGEMLAHSDREIPNSNVVTLGKKRVSYDQFAGNDLLGTWDYLGSSHSKTCWDGGNSTKLRRSKSLPAASTAHESPKVCCRKQGNGGNFYMLKDALDVSPDDFLDANYNKRHQSLVSSSGYHTSNFQQFEFVGEENNLPEPDIQVHSEELRKSVHVRILSEDNLLHDALLDEPVANRKHLTDTPLLPVPKNKGNAPTTPEVNNKHFVMQSTLESEDLSGNNENNDYNKEDLYHRPEVDSPVFQPGTCEASHILSSKECEQPSPVSVLEPPSEEESSCSGCFGSISKLRMQLKLLKLESAESHEDEFGISISSDEESAGDSQSVVQIREKLQAFKDEDDRDFSYFLDILIDSGIHGDNQGRYSGSCCSLDRSVDPNVFDKLEEKYGMMESWSRSERKFLFDLVSSIFVGIMPSWIDLQMEDKGLVEGLWQTVVKQRKDLCSLEDSIIDPRWLVVEDDIKIITKDIERILEEHLLDEILSEFVIA</sequence>